<comment type="caution">
    <text evidence="4">The sequence shown here is derived from an EMBL/GenBank/DDBJ whole genome shotgun (WGS) entry which is preliminary data.</text>
</comment>
<dbReference type="InterPro" id="IPR009061">
    <property type="entry name" value="DNA-bd_dom_put_sf"/>
</dbReference>
<dbReference type="Proteomes" id="UP001595947">
    <property type="component" value="Unassembled WGS sequence"/>
</dbReference>
<gene>
    <name evidence="4" type="ORF">ACFPBZ_02645</name>
</gene>
<dbReference type="PRINTS" id="PR00040">
    <property type="entry name" value="HTHMERR"/>
</dbReference>
<evidence type="ECO:0000259" key="3">
    <source>
        <dbReference type="PROSITE" id="PS50937"/>
    </source>
</evidence>
<dbReference type="Gene3D" id="1.10.1660.10">
    <property type="match status" value="1"/>
</dbReference>
<evidence type="ECO:0000313" key="5">
    <source>
        <dbReference type="Proteomes" id="UP001595947"/>
    </source>
</evidence>
<feature type="domain" description="HTH merR-type" evidence="3">
    <location>
        <begin position="1"/>
        <end position="68"/>
    </location>
</feature>
<dbReference type="PROSITE" id="PS00552">
    <property type="entry name" value="HTH_MERR_1"/>
    <property type="match status" value="1"/>
</dbReference>
<keyword evidence="1" id="KW-0238">DNA-binding</keyword>
<feature type="compositionally biased region" description="Basic and acidic residues" evidence="2">
    <location>
        <begin position="111"/>
        <end position="129"/>
    </location>
</feature>
<dbReference type="InterPro" id="IPR000551">
    <property type="entry name" value="MerR-type_HTH_dom"/>
</dbReference>
<dbReference type="PANTHER" id="PTHR30204">
    <property type="entry name" value="REDOX-CYCLING DRUG-SENSING TRANSCRIPTIONAL ACTIVATOR SOXR"/>
    <property type="match status" value="1"/>
</dbReference>
<proteinExistence type="predicted"/>
<evidence type="ECO:0000256" key="2">
    <source>
        <dbReference type="SAM" id="MobiDB-lite"/>
    </source>
</evidence>
<organism evidence="4 5">
    <name type="scientific">Actinomycetospora atypica</name>
    <dbReference type="NCBI Taxonomy" id="1290095"/>
    <lineage>
        <taxon>Bacteria</taxon>
        <taxon>Bacillati</taxon>
        <taxon>Actinomycetota</taxon>
        <taxon>Actinomycetes</taxon>
        <taxon>Pseudonocardiales</taxon>
        <taxon>Pseudonocardiaceae</taxon>
        <taxon>Actinomycetospora</taxon>
    </lineage>
</organism>
<dbReference type="PROSITE" id="PS50937">
    <property type="entry name" value="HTH_MERR_2"/>
    <property type="match status" value="1"/>
</dbReference>
<dbReference type="SUPFAM" id="SSF46955">
    <property type="entry name" value="Putative DNA-binding domain"/>
    <property type="match status" value="1"/>
</dbReference>
<dbReference type="CDD" id="cd01282">
    <property type="entry name" value="HTH_MerR-like_sg3"/>
    <property type="match status" value="1"/>
</dbReference>
<dbReference type="RefSeq" id="WP_378034446.1">
    <property type="nucleotide sequence ID" value="NZ_JBHSIV010000002.1"/>
</dbReference>
<dbReference type="EMBL" id="JBHSIV010000002">
    <property type="protein sequence ID" value="MFC5061091.1"/>
    <property type="molecule type" value="Genomic_DNA"/>
</dbReference>
<dbReference type="Pfam" id="PF13411">
    <property type="entry name" value="MerR_1"/>
    <property type="match status" value="1"/>
</dbReference>
<evidence type="ECO:0000256" key="1">
    <source>
        <dbReference type="ARBA" id="ARBA00023125"/>
    </source>
</evidence>
<dbReference type="InterPro" id="IPR047057">
    <property type="entry name" value="MerR_fam"/>
</dbReference>
<name>A0ABV9YKU1_9PSEU</name>
<reference evidence="5" key="1">
    <citation type="journal article" date="2019" name="Int. J. Syst. Evol. Microbiol.">
        <title>The Global Catalogue of Microorganisms (GCM) 10K type strain sequencing project: providing services to taxonomists for standard genome sequencing and annotation.</title>
        <authorList>
            <consortium name="The Broad Institute Genomics Platform"/>
            <consortium name="The Broad Institute Genome Sequencing Center for Infectious Disease"/>
            <person name="Wu L."/>
            <person name="Ma J."/>
        </authorList>
    </citation>
    <scope>NUCLEOTIDE SEQUENCE [LARGE SCALE GENOMIC DNA]</scope>
    <source>
        <strain evidence="5">CGMCC 4.7093</strain>
    </source>
</reference>
<accession>A0ABV9YKU1</accession>
<feature type="region of interest" description="Disordered" evidence="2">
    <location>
        <begin position="109"/>
        <end position="129"/>
    </location>
</feature>
<protein>
    <submittedName>
        <fullName evidence="4">MerR family transcriptional regulator</fullName>
    </submittedName>
</protein>
<sequence length="129" mass="14287">MRIGEVAKDSGVSVRALRYYEEQGLLTSVRTTGGQRVYSADAVGRVDWIRMLLGAGLSTATIRDFLPCFESHVVTDDVRTRLAVERDRLDAHVQALVATRDRLDSLIVASERPDEQCGEQRGEPRADVA</sequence>
<evidence type="ECO:0000313" key="4">
    <source>
        <dbReference type="EMBL" id="MFC5061091.1"/>
    </source>
</evidence>
<dbReference type="PANTHER" id="PTHR30204:SF97">
    <property type="entry name" value="MERR FAMILY REGULATORY PROTEIN"/>
    <property type="match status" value="1"/>
</dbReference>
<keyword evidence="5" id="KW-1185">Reference proteome</keyword>
<dbReference type="SMART" id="SM00422">
    <property type="entry name" value="HTH_MERR"/>
    <property type="match status" value="1"/>
</dbReference>